<dbReference type="InterPro" id="IPR011009">
    <property type="entry name" value="Kinase-like_dom_sf"/>
</dbReference>
<feature type="domain" description="CHK kinase-like" evidence="1">
    <location>
        <begin position="184"/>
        <end position="335"/>
    </location>
</feature>
<dbReference type="SMART" id="SM00587">
    <property type="entry name" value="CHK"/>
    <property type="match status" value="1"/>
</dbReference>
<protein>
    <submittedName>
        <fullName evidence="3">CHK kinase-like domain-containing protein</fullName>
    </submittedName>
</protein>
<dbReference type="Gene3D" id="3.90.1200.10">
    <property type="match status" value="1"/>
</dbReference>
<dbReference type="InterPro" id="IPR012877">
    <property type="entry name" value="Dhs-27"/>
</dbReference>
<dbReference type="AlphaFoldDB" id="A0A914ULE0"/>
<organism evidence="2 3">
    <name type="scientific">Plectus sambesii</name>
    <dbReference type="NCBI Taxonomy" id="2011161"/>
    <lineage>
        <taxon>Eukaryota</taxon>
        <taxon>Metazoa</taxon>
        <taxon>Ecdysozoa</taxon>
        <taxon>Nematoda</taxon>
        <taxon>Chromadorea</taxon>
        <taxon>Plectida</taxon>
        <taxon>Plectina</taxon>
        <taxon>Plectoidea</taxon>
        <taxon>Plectidae</taxon>
        <taxon>Plectus</taxon>
    </lineage>
</organism>
<dbReference type="Proteomes" id="UP000887566">
    <property type="component" value="Unplaced"/>
</dbReference>
<dbReference type="PANTHER" id="PTHR23020">
    <property type="entry name" value="UNCHARACTERIZED NUCLEAR HORMONE RECEPTOR-RELATED"/>
    <property type="match status" value="1"/>
</dbReference>
<dbReference type="WBParaSite" id="PSAMB.scaffold1075size36321.g10707.t1">
    <property type="protein sequence ID" value="PSAMB.scaffold1075size36321.g10707.t1"/>
    <property type="gene ID" value="PSAMB.scaffold1075size36321.g10707"/>
</dbReference>
<sequence length="339" mass="37848">MIDISDILNSNAVVITDCEPKPAKSDLSKRKITDSDFSVSWLERTLQFSLKTHRKFGPNLSVERIGAGQGNLSTLLQIVLDWQGVNGETAELPSSVVLKIPSMKAMEATLKKLFMNKKSGGGFGSGVDIQSAMLAFENALHKAHAAEVAFFRFSTENMSRAPEIHVPNCFFAQKFDNNDNGGILILEDLRNAAAVKPIYEGLTISAIKQILDALAKIHALSLENIQWTCDLDMNCSITEINKLSKGQYEKMRRTMAVSLKKNYPEYFDGLIDKFLDSFSLNSTLVYDLHKEVGIPSVLVHGDLWMNNMLWRRCDGNNTQDETTDQLLAIIDWQVGLKNK</sequence>
<dbReference type="InterPro" id="IPR015897">
    <property type="entry name" value="CHK_kinase-like"/>
</dbReference>
<reference evidence="3" key="1">
    <citation type="submission" date="2022-11" db="UniProtKB">
        <authorList>
            <consortium name="WormBaseParasite"/>
        </authorList>
    </citation>
    <scope>IDENTIFICATION</scope>
</reference>
<evidence type="ECO:0000313" key="3">
    <source>
        <dbReference type="WBParaSite" id="PSAMB.scaffold1075size36321.g10707.t1"/>
    </source>
</evidence>
<dbReference type="InterPro" id="IPR052961">
    <property type="entry name" value="Oxido-Kinase-like_Enzymes"/>
</dbReference>
<keyword evidence="2" id="KW-1185">Reference proteome</keyword>
<evidence type="ECO:0000313" key="2">
    <source>
        <dbReference type="Proteomes" id="UP000887566"/>
    </source>
</evidence>
<accession>A0A914ULE0</accession>
<evidence type="ECO:0000259" key="1">
    <source>
        <dbReference type="SMART" id="SM00587"/>
    </source>
</evidence>
<name>A0A914ULE0_9BILA</name>
<proteinExistence type="predicted"/>
<dbReference type="SUPFAM" id="SSF56112">
    <property type="entry name" value="Protein kinase-like (PK-like)"/>
    <property type="match status" value="1"/>
</dbReference>
<dbReference type="PANTHER" id="PTHR23020:SF41">
    <property type="entry name" value="AMINOGLYCOSIDE PHOSPHOTRANSFERASE DOMAIN-CONTAINING PROTEIN"/>
    <property type="match status" value="1"/>
</dbReference>
<dbReference type="Pfam" id="PF07914">
    <property type="entry name" value="DUF1679"/>
    <property type="match status" value="1"/>
</dbReference>